<evidence type="ECO:0000313" key="2">
    <source>
        <dbReference type="EMBL" id="MEQ2159509.1"/>
    </source>
</evidence>
<proteinExistence type="predicted"/>
<accession>A0ABV0MLC0</accession>
<evidence type="ECO:0000313" key="3">
    <source>
        <dbReference type="Proteomes" id="UP001476798"/>
    </source>
</evidence>
<protein>
    <submittedName>
        <fullName evidence="2">Uncharacterized protein</fullName>
    </submittedName>
</protein>
<keyword evidence="1" id="KW-1133">Transmembrane helix</keyword>
<evidence type="ECO:0000256" key="1">
    <source>
        <dbReference type="SAM" id="Phobius"/>
    </source>
</evidence>
<reference evidence="2 3" key="1">
    <citation type="submission" date="2021-06" db="EMBL/GenBank/DDBJ databases">
        <authorList>
            <person name="Palmer J.M."/>
        </authorList>
    </citation>
    <scope>NUCLEOTIDE SEQUENCE [LARGE SCALE GENOMIC DNA]</scope>
    <source>
        <strain evidence="2 3">GA_2019</strain>
        <tissue evidence="2">Muscle</tissue>
    </source>
</reference>
<keyword evidence="1" id="KW-0812">Transmembrane</keyword>
<comment type="caution">
    <text evidence="2">The sequence shown here is derived from an EMBL/GenBank/DDBJ whole genome shotgun (WGS) entry which is preliminary data.</text>
</comment>
<feature type="transmembrane region" description="Helical" evidence="1">
    <location>
        <begin position="78"/>
        <end position="97"/>
    </location>
</feature>
<organism evidence="2 3">
    <name type="scientific">Goodea atripinnis</name>
    <dbReference type="NCBI Taxonomy" id="208336"/>
    <lineage>
        <taxon>Eukaryota</taxon>
        <taxon>Metazoa</taxon>
        <taxon>Chordata</taxon>
        <taxon>Craniata</taxon>
        <taxon>Vertebrata</taxon>
        <taxon>Euteleostomi</taxon>
        <taxon>Actinopterygii</taxon>
        <taxon>Neopterygii</taxon>
        <taxon>Teleostei</taxon>
        <taxon>Neoteleostei</taxon>
        <taxon>Acanthomorphata</taxon>
        <taxon>Ovalentaria</taxon>
        <taxon>Atherinomorphae</taxon>
        <taxon>Cyprinodontiformes</taxon>
        <taxon>Goodeidae</taxon>
        <taxon>Goodea</taxon>
    </lineage>
</organism>
<keyword evidence="1" id="KW-0472">Membrane</keyword>
<name>A0ABV0MLC0_9TELE</name>
<sequence length="101" mass="11401">MGNVGINPKTKAEDPWKVLLKLVRVEVLFYQPGLKGHSVKKKPLLQQEHKKPGYSLQIHQETNTCVMLGNMSCSLRKYNVGVSFCIMIVVRFILASLRTSS</sequence>
<keyword evidence="3" id="KW-1185">Reference proteome</keyword>
<dbReference type="EMBL" id="JAHRIO010002570">
    <property type="protein sequence ID" value="MEQ2159509.1"/>
    <property type="molecule type" value="Genomic_DNA"/>
</dbReference>
<gene>
    <name evidence="2" type="ORF">GOODEAATRI_023781</name>
</gene>
<dbReference type="Proteomes" id="UP001476798">
    <property type="component" value="Unassembled WGS sequence"/>
</dbReference>